<evidence type="ECO:0000259" key="1">
    <source>
        <dbReference type="Pfam" id="PF26138"/>
    </source>
</evidence>
<dbReference type="Proteomes" id="UP001341281">
    <property type="component" value="Chromosome 07"/>
</dbReference>
<protein>
    <recommendedName>
        <fullName evidence="1">DUF8040 domain-containing protein</fullName>
    </recommendedName>
</protein>
<gene>
    <name evidence="2" type="ORF">U9M48_032934</name>
</gene>
<name>A0AAQ3X520_PASNO</name>
<proteinExistence type="predicted"/>
<feature type="domain" description="DUF8040" evidence="1">
    <location>
        <begin position="121"/>
        <end position="202"/>
    </location>
</feature>
<dbReference type="AlphaFoldDB" id="A0AAQ3X520"/>
<dbReference type="InterPro" id="IPR058353">
    <property type="entry name" value="DUF8040"/>
</dbReference>
<reference evidence="2 3" key="1">
    <citation type="submission" date="2024-02" db="EMBL/GenBank/DDBJ databases">
        <title>High-quality chromosome-scale genome assembly of Pensacola bahiagrass (Paspalum notatum Flugge var. saurae).</title>
        <authorList>
            <person name="Vega J.M."/>
            <person name="Podio M."/>
            <person name="Orjuela J."/>
            <person name="Siena L.A."/>
            <person name="Pessino S.C."/>
            <person name="Combes M.C."/>
            <person name="Mariac C."/>
            <person name="Albertini E."/>
            <person name="Pupilli F."/>
            <person name="Ortiz J.P.A."/>
            <person name="Leblanc O."/>
        </authorList>
    </citation>
    <scope>NUCLEOTIDE SEQUENCE [LARGE SCALE GENOMIC DNA]</scope>
    <source>
        <strain evidence="2">R1</strain>
        <tissue evidence="2">Leaf</tissue>
    </source>
</reference>
<evidence type="ECO:0000313" key="3">
    <source>
        <dbReference type="Proteomes" id="UP001341281"/>
    </source>
</evidence>
<evidence type="ECO:0000313" key="2">
    <source>
        <dbReference type="EMBL" id="WVZ86098.1"/>
    </source>
</evidence>
<organism evidence="2 3">
    <name type="scientific">Paspalum notatum var. saurae</name>
    <dbReference type="NCBI Taxonomy" id="547442"/>
    <lineage>
        <taxon>Eukaryota</taxon>
        <taxon>Viridiplantae</taxon>
        <taxon>Streptophyta</taxon>
        <taxon>Embryophyta</taxon>
        <taxon>Tracheophyta</taxon>
        <taxon>Spermatophyta</taxon>
        <taxon>Magnoliopsida</taxon>
        <taxon>Liliopsida</taxon>
        <taxon>Poales</taxon>
        <taxon>Poaceae</taxon>
        <taxon>PACMAD clade</taxon>
        <taxon>Panicoideae</taxon>
        <taxon>Andropogonodae</taxon>
        <taxon>Paspaleae</taxon>
        <taxon>Paspalinae</taxon>
        <taxon>Paspalum</taxon>
    </lineage>
</organism>
<keyword evidence="3" id="KW-1185">Reference proteome</keyword>
<sequence length="256" mass="29088">MDSPLKKKSASIKEYLRDISEVVLSRRSRKSNNMEVAEHDQVRQILDGDEIPEGSELYLRAHILRKNAVNRMSKSWYMSLQAESNNSNTSMAFGAAVGPFAASRDMPTPVANPKPPILPHVTGQQWVEMNLRDSHRCYDNFCMIPDDFLHLHDILEFDSVEGLGMFLWACATKQCNRQIKDRFQRSLETISRKMGHVTDVMFSFAQTVVAPKDPTYTHVHRSLLLFAPYFDGCIGALDGTHIPARMNHESQLGLHN</sequence>
<dbReference type="Pfam" id="PF26138">
    <property type="entry name" value="DUF8040"/>
    <property type="match status" value="1"/>
</dbReference>
<accession>A0AAQ3X520</accession>
<dbReference type="EMBL" id="CP144751">
    <property type="protein sequence ID" value="WVZ86098.1"/>
    <property type="molecule type" value="Genomic_DNA"/>
</dbReference>